<accession>A0ABP7MP19</accession>
<dbReference type="InterPro" id="IPR013976">
    <property type="entry name" value="HDOD"/>
</dbReference>
<dbReference type="PANTHER" id="PTHR33525:SF4">
    <property type="entry name" value="CYCLIC DI-GMP PHOSPHODIESTERASE CDGJ"/>
    <property type="match status" value="1"/>
</dbReference>
<reference evidence="4" key="1">
    <citation type="journal article" date="2019" name="Int. J. Syst. Evol. Microbiol.">
        <title>The Global Catalogue of Microorganisms (GCM) 10K type strain sequencing project: providing services to taxonomists for standard genome sequencing and annotation.</title>
        <authorList>
            <consortium name="The Broad Institute Genomics Platform"/>
            <consortium name="The Broad Institute Genome Sequencing Center for Infectious Disease"/>
            <person name="Wu L."/>
            <person name="Ma J."/>
        </authorList>
    </citation>
    <scope>NUCLEOTIDE SEQUENCE [LARGE SCALE GENOMIC DNA]</scope>
    <source>
        <strain evidence="4">JCM 17551</strain>
    </source>
</reference>
<evidence type="ECO:0000259" key="2">
    <source>
        <dbReference type="PROSITE" id="PS51833"/>
    </source>
</evidence>
<protein>
    <recommendedName>
        <fullName evidence="2">HDOD domain-containing protein</fullName>
    </recommendedName>
</protein>
<dbReference type="Proteomes" id="UP001501565">
    <property type="component" value="Unassembled WGS sequence"/>
</dbReference>
<dbReference type="Gene3D" id="1.10.3210.10">
    <property type="entry name" value="Hypothetical protein af1432"/>
    <property type="match status" value="1"/>
</dbReference>
<dbReference type="PROSITE" id="PS51833">
    <property type="entry name" value="HDOD"/>
    <property type="match status" value="1"/>
</dbReference>
<feature type="region of interest" description="Disordered" evidence="1">
    <location>
        <begin position="330"/>
        <end position="398"/>
    </location>
</feature>
<proteinExistence type="predicted"/>
<dbReference type="SUPFAM" id="SSF109604">
    <property type="entry name" value="HD-domain/PDEase-like"/>
    <property type="match status" value="1"/>
</dbReference>
<dbReference type="RefSeq" id="WP_344798822.1">
    <property type="nucleotide sequence ID" value="NZ_BAABBN010000007.1"/>
</dbReference>
<feature type="domain" description="HDOD" evidence="2">
    <location>
        <begin position="22"/>
        <end position="216"/>
    </location>
</feature>
<evidence type="ECO:0000313" key="4">
    <source>
        <dbReference type="Proteomes" id="UP001501565"/>
    </source>
</evidence>
<feature type="compositionally biased region" description="Basic and acidic residues" evidence="1">
    <location>
        <begin position="382"/>
        <end position="398"/>
    </location>
</feature>
<evidence type="ECO:0000313" key="3">
    <source>
        <dbReference type="EMBL" id="GAA3927324.1"/>
    </source>
</evidence>
<dbReference type="EMBL" id="BAABBN010000007">
    <property type="protein sequence ID" value="GAA3927324.1"/>
    <property type="molecule type" value="Genomic_DNA"/>
</dbReference>
<dbReference type="Gene3D" id="3.30.450.40">
    <property type="match status" value="1"/>
</dbReference>
<feature type="compositionally biased region" description="Low complexity" evidence="1">
    <location>
        <begin position="349"/>
        <end position="365"/>
    </location>
</feature>
<comment type="caution">
    <text evidence="3">The sequence shown here is derived from an EMBL/GenBank/DDBJ whole genome shotgun (WGS) entry which is preliminary data.</text>
</comment>
<evidence type="ECO:0000256" key="1">
    <source>
        <dbReference type="SAM" id="MobiDB-lite"/>
    </source>
</evidence>
<dbReference type="Pfam" id="PF08668">
    <property type="entry name" value="HDOD"/>
    <property type="match status" value="1"/>
</dbReference>
<dbReference type="InterPro" id="IPR029016">
    <property type="entry name" value="GAF-like_dom_sf"/>
</dbReference>
<name>A0ABP7MP19_9GAMM</name>
<keyword evidence="4" id="KW-1185">Reference proteome</keyword>
<organism evidence="3 4">
    <name type="scientific">Litoribacillus peritrichatus</name>
    <dbReference type="NCBI Taxonomy" id="718191"/>
    <lineage>
        <taxon>Bacteria</taxon>
        <taxon>Pseudomonadati</taxon>
        <taxon>Pseudomonadota</taxon>
        <taxon>Gammaproteobacteria</taxon>
        <taxon>Oceanospirillales</taxon>
        <taxon>Oceanospirillaceae</taxon>
        <taxon>Litoribacillus</taxon>
    </lineage>
</organism>
<dbReference type="InterPro" id="IPR052340">
    <property type="entry name" value="RNase_Y/CdgJ"/>
</dbReference>
<dbReference type="PANTHER" id="PTHR33525">
    <property type="match status" value="1"/>
</dbReference>
<sequence>METNKRPNTAEGWAHLIKDQALPLLPNTSAQLITALKQTDLPFSKLAALIHRDPVACLYLIKFANQQCNNPDTEIHSPDLAISMLGMDKVRTIMKKLPTLKLNPRNIAHREYLQSICNSLHAAAQVDHMAESKPILPRELLYWSTLFAGTGYWLMWSTAPHEMRIAQYLTFEERMPMEKAQRQILGCTVLDISQHLGTMWRLPTFTQASMLEGLRPTSRQLVQLSQACPQKSEIPPSLDRNLKLMMNSLAFPTFLGNFLAMESYKNWHGRNFDRALSIYGTYMGIDHQTAYQRIRDTAIQVSAEHPIPYILLPAKHLLQIPSDISRISKPSWAGDDIPDSSKKRKANNKTTSSQATTSKARSSSSGIEDLRSKTSQQGDVDFVPKEARPRSEKHNPALDRDVPTVKLKDKRNMQMFSELTNNMLKHPERFQDIHELMNAAVQCIKYGLGLERSSASLISASGHKLVAYYTAGMMDSPKLADLVIDLKRPSIFQKLSQKPLGAWINKSNLTKLRTSIPSTLTSASQAHYFFVQSIFAKGKPVVIIYADSGARGDDFTEEDYKYFKVLCRALGHCVEHFSERKATLKKSQQINP</sequence>
<gene>
    <name evidence="3" type="ORF">GCM10022277_24510</name>
</gene>